<proteinExistence type="predicted"/>
<name>A0A8J9V9B8_9NEOP</name>
<gene>
    <name evidence="2" type="ORF">BINO364_LOCUS4876</name>
</gene>
<feature type="chain" id="PRO_5035465407" evidence="1">
    <location>
        <begin position="21"/>
        <end position="114"/>
    </location>
</feature>
<evidence type="ECO:0000256" key="1">
    <source>
        <dbReference type="SAM" id="SignalP"/>
    </source>
</evidence>
<reference evidence="2" key="1">
    <citation type="submission" date="2021-12" db="EMBL/GenBank/DDBJ databases">
        <authorList>
            <person name="Martin H S."/>
        </authorList>
    </citation>
    <scope>NUCLEOTIDE SEQUENCE</scope>
</reference>
<keyword evidence="1" id="KW-0732">Signal</keyword>
<sequence length="114" mass="12862">MVFLSVSLFAIVKSEPPVQGYHYEPNNYNLNSYNAPSNTYLPPKTGLSLPNSYLPPNSFTSGNVDRGHNHGQAGHRYDHESEVVSKDLCSFTMVVYSWMDRRTFGEILLSLLSF</sequence>
<evidence type="ECO:0000313" key="3">
    <source>
        <dbReference type="Proteomes" id="UP000838878"/>
    </source>
</evidence>
<dbReference type="AlphaFoldDB" id="A0A8J9V9B8"/>
<keyword evidence="3" id="KW-1185">Reference proteome</keyword>
<feature type="signal peptide" evidence="1">
    <location>
        <begin position="1"/>
        <end position="20"/>
    </location>
</feature>
<dbReference type="OrthoDB" id="6930215at2759"/>
<organism evidence="2 3">
    <name type="scientific">Brenthis ino</name>
    <name type="common">lesser marbled fritillary</name>
    <dbReference type="NCBI Taxonomy" id="405034"/>
    <lineage>
        <taxon>Eukaryota</taxon>
        <taxon>Metazoa</taxon>
        <taxon>Ecdysozoa</taxon>
        <taxon>Arthropoda</taxon>
        <taxon>Hexapoda</taxon>
        <taxon>Insecta</taxon>
        <taxon>Pterygota</taxon>
        <taxon>Neoptera</taxon>
        <taxon>Endopterygota</taxon>
        <taxon>Lepidoptera</taxon>
        <taxon>Glossata</taxon>
        <taxon>Ditrysia</taxon>
        <taxon>Papilionoidea</taxon>
        <taxon>Nymphalidae</taxon>
        <taxon>Heliconiinae</taxon>
        <taxon>Argynnini</taxon>
        <taxon>Brenthis</taxon>
    </lineage>
</organism>
<dbReference type="EMBL" id="OV170233">
    <property type="protein sequence ID" value="CAH0718378.1"/>
    <property type="molecule type" value="Genomic_DNA"/>
</dbReference>
<evidence type="ECO:0000313" key="2">
    <source>
        <dbReference type="EMBL" id="CAH0718378.1"/>
    </source>
</evidence>
<feature type="non-terminal residue" evidence="2">
    <location>
        <position position="114"/>
    </location>
</feature>
<protein>
    <submittedName>
        <fullName evidence="2">Uncharacterized protein</fullName>
    </submittedName>
</protein>
<accession>A0A8J9V9B8</accession>
<dbReference type="Proteomes" id="UP000838878">
    <property type="component" value="Chromosome 13"/>
</dbReference>